<evidence type="ECO:0000256" key="1">
    <source>
        <dbReference type="SAM" id="Phobius"/>
    </source>
</evidence>
<keyword evidence="3" id="KW-1185">Reference proteome</keyword>
<comment type="caution">
    <text evidence="2">The sequence shown here is derived from an EMBL/GenBank/DDBJ whole genome shotgun (WGS) entry which is preliminary data.</text>
</comment>
<dbReference type="AlphaFoldDB" id="A0A5C7IRD7"/>
<evidence type="ECO:0008006" key="4">
    <source>
        <dbReference type="Google" id="ProtNLM"/>
    </source>
</evidence>
<feature type="transmembrane region" description="Helical" evidence="1">
    <location>
        <begin position="100"/>
        <end position="120"/>
    </location>
</feature>
<organism evidence="2 3">
    <name type="scientific">Acer yangbiense</name>
    <dbReference type="NCBI Taxonomy" id="1000413"/>
    <lineage>
        <taxon>Eukaryota</taxon>
        <taxon>Viridiplantae</taxon>
        <taxon>Streptophyta</taxon>
        <taxon>Embryophyta</taxon>
        <taxon>Tracheophyta</taxon>
        <taxon>Spermatophyta</taxon>
        <taxon>Magnoliopsida</taxon>
        <taxon>eudicotyledons</taxon>
        <taxon>Gunneridae</taxon>
        <taxon>Pentapetalae</taxon>
        <taxon>rosids</taxon>
        <taxon>malvids</taxon>
        <taxon>Sapindales</taxon>
        <taxon>Sapindaceae</taxon>
        <taxon>Hippocastanoideae</taxon>
        <taxon>Acereae</taxon>
        <taxon>Acer</taxon>
    </lineage>
</organism>
<dbReference type="PANTHER" id="PTHR33294:SF3">
    <property type="entry name" value="AWPM-19-LIKE FAMILY PROTEIN"/>
    <property type="match status" value="1"/>
</dbReference>
<keyword evidence="1" id="KW-0812">Transmembrane</keyword>
<accession>A0A5C7IRD7</accession>
<sequence length="171" mass="18123">MASGGGSKSAAFILLILNLGLYFIVTIIAAWAANHGIERSHDTTSVLSPPAHIFPIYFPFGNLATGFFIIFSLLAGVVGVASSLTGLTNVLQWNVPNLNAAAASSFIAWSLSMLAMGLACKEINIGYTDSNLRTLEVMTIIVSATQLFCTGAIHVGAEEAERQFNQLMGRV</sequence>
<protein>
    <recommendedName>
        <fullName evidence="4">AWPM-19-like family protein</fullName>
    </recommendedName>
</protein>
<reference evidence="3" key="1">
    <citation type="journal article" date="2019" name="Gigascience">
        <title>De novo genome assembly of the endangered Acer yangbiense, a plant species with extremely small populations endemic to Yunnan Province, China.</title>
        <authorList>
            <person name="Yang J."/>
            <person name="Wariss H.M."/>
            <person name="Tao L."/>
            <person name="Zhang R."/>
            <person name="Yun Q."/>
            <person name="Hollingsworth P."/>
            <person name="Dao Z."/>
            <person name="Luo G."/>
            <person name="Guo H."/>
            <person name="Ma Y."/>
            <person name="Sun W."/>
        </authorList>
    </citation>
    <scope>NUCLEOTIDE SEQUENCE [LARGE SCALE GENOMIC DNA]</scope>
    <source>
        <strain evidence="3">cv. Malutang</strain>
    </source>
</reference>
<keyword evidence="1" id="KW-1133">Transmembrane helix</keyword>
<dbReference type="Pfam" id="PF05512">
    <property type="entry name" value="AWPM-19"/>
    <property type="match status" value="1"/>
</dbReference>
<keyword evidence="1" id="KW-0472">Membrane</keyword>
<proteinExistence type="predicted"/>
<feature type="transmembrane region" description="Helical" evidence="1">
    <location>
        <begin position="12"/>
        <end position="33"/>
    </location>
</feature>
<evidence type="ECO:0000313" key="2">
    <source>
        <dbReference type="EMBL" id="TXG71880.1"/>
    </source>
</evidence>
<dbReference type="PANTHER" id="PTHR33294">
    <property type="entry name" value="AWPM-19-LIKE FAMILY PROTEIN"/>
    <property type="match status" value="1"/>
</dbReference>
<dbReference type="Proteomes" id="UP000323000">
    <property type="component" value="Chromosome 1"/>
</dbReference>
<dbReference type="InterPro" id="IPR008390">
    <property type="entry name" value="AWPM-19"/>
</dbReference>
<name>A0A5C7IRD7_9ROSI</name>
<gene>
    <name evidence="2" type="ORF">EZV62_000459</name>
</gene>
<dbReference type="OrthoDB" id="779714at2759"/>
<evidence type="ECO:0000313" key="3">
    <source>
        <dbReference type="Proteomes" id="UP000323000"/>
    </source>
</evidence>
<feature type="transmembrane region" description="Helical" evidence="1">
    <location>
        <begin position="54"/>
        <end position="80"/>
    </location>
</feature>
<dbReference type="EMBL" id="VAHF01000001">
    <property type="protein sequence ID" value="TXG71880.1"/>
    <property type="molecule type" value="Genomic_DNA"/>
</dbReference>